<protein>
    <submittedName>
        <fullName evidence="1">Uncharacterized protein</fullName>
    </submittedName>
</protein>
<dbReference type="InterPro" id="IPR058060">
    <property type="entry name" value="HYC_CC_PP"/>
</dbReference>
<dbReference type="RefSeq" id="WP_093921760.1">
    <property type="nucleotide sequence ID" value="NZ_FONW01000020.1"/>
</dbReference>
<gene>
    <name evidence="1" type="ORF">SAMN05216283_12021</name>
</gene>
<dbReference type="Pfam" id="PF26622">
    <property type="entry name" value="DUF8199"/>
    <property type="match status" value="1"/>
</dbReference>
<dbReference type="Proteomes" id="UP000198964">
    <property type="component" value="Unassembled WGS sequence"/>
</dbReference>
<dbReference type="AlphaFoldDB" id="A0A1I2MG82"/>
<name>A0A1I2MG82_9BACT</name>
<organism evidence="1 2">
    <name type="scientific">Sunxiuqinia elliptica</name>
    <dbReference type="NCBI Taxonomy" id="655355"/>
    <lineage>
        <taxon>Bacteria</taxon>
        <taxon>Pseudomonadati</taxon>
        <taxon>Bacteroidota</taxon>
        <taxon>Bacteroidia</taxon>
        <taxon>Marinilabiliales</taxon>
        <taxon>Prolixibacteraceae</taxon>
        <taxon>Sunxiuqinia</taxon>
    </lineage>
</organism>
<evidence type="ECO:0000313" key="2">
    <source>
        <dbReference type="Proteomes" id="UP000198964"/>
    </source>
</evidence>
<evidence type="ECO:0000313" key="1">
    <source>
        <dbReference type="EMBL" id="SFF89779.1"/>
    </source>
</evidence>
<dbReference type="NCBIfam" id="NF047658">
    <property type="entry name" value="HYC_CC_PP"/>
    <property type="match status" value="1"/>
</dbReference>
<dbReference type="EMBL" id="FONW01000020">
    <property type="protein sequence ID" value="SFF89779.1"/>
    <property type="molecule type" value="Genomic_DNA"/>
</dbReference>
<accession>A0A1I2MG82</accession>
<dbReference type="InterPro" id="IPR058512">
    <property type="entry name" value="DUF8199"/>
</dbReference>
<reference evidence="1 2" key="1">
    <citation type="submission" date="2016-10" db="EMBL/GenBank/DDBJ databases">
        <authorList>
            <person name="de Groot N.N."/>
        </authorList>
    </citation>
    <scope>NUCLEOTIDE SEQUENCE [LARGE SCALE GENOMIC DNA]</scope>
    <source>
        <strain evidence="1 2">CGMCC 1.9156</strain>
    </source>
</reference>
<sequence>MVKKISHIILFVLMMVSTLGFTITKHYCGEDLVDLSISGSVDSCCDMQGACCHDEAQTFQLDQDYTVPMVFNHVDYIAFVCYEIPVLLIESLQNNTTSTDAWVVGNAPPPKDVLNFLSDIQVYRL</sequence>
<keyword evidence="2" id="KW-1185">Reference proteome</keyword>
<proteinExistence type="predicted"/>
<dbReference type="STRING" id="655355.SAMN05216283_12021"/>